<evidence type="ECO:0000313" key="3">
    <source>
        <dbReference type="Proteomes" id="UP001497497"/>
    </source>
</evidence>
<accession>A0AAV2HGF1</accession>
<organism evidence="2 3">
    <name type="scientific">Lymnaea stagnalis</name>
    <name type="common">Great pond snail</name>
    <name type="synonym">Helix stagnalis</name>
    <dbReference type="NCBI Taxonomy" id="6523"/>
    <lineage>
        <taxon>Eukaryota</taxon>
        <taxon>Metazoa</taxon>
        <taxon>Spiralia</taxon>
        <taxon>Lophotrochozoa</taxon>
        <taxon>Mollusca</taxon>
        <taxon>Gastropoda</taxon>
        <taxon>Heterobranchia</taxon>
        <taxon>Euthyneura</taxon>
        <taxon>Panpulmonata</taxon>
        <taxon>Hygrophila</taxon>
        <taxon>Lymnaeoidea</taxon>
        <taxon>Lymnaeidae</taxon>
        <taxon>Lymnaea</taxon>
    </lineage>
</organism>
<feature type="signal peptide" evidence="1">
    <location>
        <begin position="1"/>
        <end position="20"/>
    </location>
</feature>
<dbReference type="Proteomes" id="UP001497497">
    <property type="component" value="Unassembled WGS sequence"/>
</dbReference>
<protein>
    <submittedName>
        <fullName evidence="2">Uncharacterized protein</fullName>
    </submittedName>
</protein>
<sequence length="186" mass="21262">MRKIVLLLLIFLNLVVRGQCYCTMDNWVLSFDQEGSSKCSNSQTYIRGFERSENTADDGIGLLEYAQCCSAPDRYEAYEPKTQTVDWILILDNNNQWAKCPDGYFLQGLYRSGSWPGYLYNIEQGLCAKPFRHPDNYGSCYDQDIVYCFDDEGLCNCQDGYYVTGIYRGGCNKLLCIETLKCCSMA</sequence>
<gene>
    <name evidence="2" type="ORF">GSLYS_00007000001</name>
</gene>
<feature type="chain" id="PRO_5043640363" evidence="1">
    <location>
        <begin position="21"/>
        <end position="186"/>
    </location>
</feature>
<keyword evidence="3" id="KW-1185">Reference proteome</keyword>
<name>A0AAV2HGF1_LYMST</name>
<evidence type="ECO:0000313" key="2">
    <source>
        <dbReference type="EMBL" id="CAL1532982.1"/>
    </source>
</evidence>
<reference evidence="2 3" key="1">
    <citation type="submission" date="2024-04" db="EMBL/GenBank/DDBJ databases">
        <authorList>
            <consortium name="Genoscope - CEA"/>
            <person name="William W."/>
        </authorList>
    </citation>
    <scope>NUCLEOTIDE SEQUENCE [LARGE SCALE GENOMIC DNA]</scope>
</reference>
<dbReference type="AlphaFoldDB" id="A0AAV2HGF1"/>
<proteinExistence type="predicted"/>
<comment type="caution">
    <text evidence="2">The sequence shown here is derived from an EMBL/GenBank/DDBJ whole genome shotgun (WGS) entry which is preliminary data.</text>
</comment>
<keyword evidence="1" id="KW-0732">Signal</keyword>
<evidence type="ECO:0000256" key="1">
    <source>
        <dbReference type="SAM" id="SignalP"/>
    </source>
</evidence>
<dbReference type="EMBL" id="CAXITT010000130">
    <property type="protein sequence ID" value="CAL1532982.1"/>
    <property type="molecule type" value="Genomic_DNA"/>
</dbReference>